<dbReference type="GO" id="GO:0005524">
    <property type="term" value="F:ATP binding"/>
    <property type="evidence" value="ECO:0007669"/>
    <property type="project" value="UniProtKB-KW"/>
</dbReference>
<dbReference type="InterPro" id="IPR004358">
    <property type="entry name" value="Sig_transdc_His_kin-like_C"/>
</dbReference>
<dbReference type="InterPro" id="IPR036097">
    <property type="entry name" value="HisK_dim/P_sf"/>
</dbReference>
<dbReference type="Gene3D" id="3.30.450.20">
    <property type="entry name" value="PAS domain"/>
    <property type="match status" value="2"/>
</dbReference>
<dbReference type="Pfam" id="PF00512">
    <property type="entry name" value="HisKA"/>
    <property type="match status" value="1"/>
</dbReference>
<evidence type="ECO:0000256" key="12">
    <source>
        <dbReference type="ARBA" id="ARBA00023012"/>
    </source>
</evidence>
<dbReference type="InterPro" id="IPR005467">
    <property type="entry name" value="His_kinase_dom"/>
</dbReference>
<dbReference type="EMBL" id="DTHJ01000134">
    <property type="protein sequence ID" value="HHS63259.1"/>
    <property type="molecule type" value="Genomic_DNA"/>
</dbReference>
<keyword evidence="4" id="KW-1003">Cell membrane</keyword>
<dbReference type="NCBIfam" id="TIGR00229">
    <property type="entry name" value="sensory_box"/>
    <property type="match status" value="1"/>
</dbReference>
<comment type="caution">
    <text evidence="17">The sequence shown here is derived from an EMBL/GenBank/DDBJ whole genome shotgun (WGS) entry which is preliminary data.</text>
</comment>
<keyword evidence="10" id="KW-0067">ATP-binding</keyword>
<evidence type="ECO:0000256" key="4">
    <source>
        <dbReference type="ARBA" id="ARBA00022475"/>
    </source>
</evidence>
<organism evidence="17">
    <name type="scientific">candidate division WOR-3 bacterium</name>
    <dbReference type="NCBI Taxonomy" id="2052148"/>
    <lineage>
        <taxon>Bacteria</taxon>
        <taxon>Bacteria division WOR-3</taxon>
    </lineage>
</organism>
<keyword evidence="8" id="KW-0547">Nucleotide-binding</keyword>
<dbReference type="InterPro" id="IPR003594">
    <property type="entry name" value="HATPase_dom"/>
</dbReference>
<evidence type="ECO:0000256" key="11">
    <source>
        <dbReference type="ARBA" id="ARBA00022989"/>
    </source>
</evidence>
<feature type="domain" description="PAS" evidence="16">
    <location>
        <begin position="299"/>
        <end position="343"/>
    </location>
</feature>
<evidence type="ECO:0000256" key="7">
    <source>
        <dbReference type="ARBA" id="ARBA00022692"/>
    </source>
</evidence>
<evidence type="ECO:0000259" key="16">
    <source>
        <dbReference type="PROSITE" id="PS50112"/>
    </source>
</evidence>
<dbReference type="GO" id="GO:0005886">
    <property type="term" value="C:plasma membrane"/>
    <property type="evidence" value="ECO:0007669"/>
    <property type="project" value="UniProtKB-SubCell"/>
</dbReference>
<dbReference type="PANTHER" id="PTHR43065:SF10">
    <property type="entry name" value="PEROXIDE STRESS-ACTIVATED HISTIDINE KINASE MAK3"/>
    <property type="match status" value="1"/>
</dbReference>
<keyword evidence="11 14" id="KW-1133">Transmembrane helix</keyword>
<feature type="domain" description="Histidine kinase" evidence="15">
    <location>
        <begin position="427"/>
        <end position="637"/>
    </location>
</feature>
<dbReference type="SMART" id="SM00388">
    <property type="entry name" value="HisKA"/>
    <property type="match status" value="1"/>
</dbReference>
<keyword evidence="6" id="KW-0808">Transferase</keyword>
<keyword evidence="7 14" id="KW-0812">Transmembrane</keyword>
<evidence type="ECO:0000256" key="6">
    <source>
        <dbReference type="ARBA" id="ARBA00022679"/>
    </source>
</evidence>
<dbReference type="InterPro" id="IPR036890">
    <property type="entry name" value="HATPase_C_sf"/>
</dbReference>
<dbReference type="InterPro" id="IPR035965">
    <property type="entry name" value="PAS-like_dom_sf"/>
</dbReference>
<dbReference type="PROSITE" id="PS50112">
    <property type="entry name" value="PAS"/>
    <property type="match status" value="1"/>
</dbReference>
<dbReference type="PRINTS" id="PR00344">
    <property type="entry name" value="BCTRLSENSOR"/>
</dbReference>
<dbReference type="AlphaFoldDB" id="A0A7C6AGT0"/>
<evidence type="ECO:0000256" key="14">
    <source>
        <dbReference type="SAM" id="Phobius"/>
    </source>
</evidence>
<keyword evidence="13 14" id="KW-0472">Membrane</keyword>
<dbReference type="Pfam" id="PF02518">
    <property type="entry name" value="HATPase_c"/>
    <property type="match status" value="1"/>
</dbReference>
<dbReference type="CDD" id="cd00082">
    <property type="entry name" value="HisKA"/>
    <property type="match status" value="1"/>
</dbReference>
<protein>
    <recommendedName>
        <fullName evidence="3">histidine kinase</fullName>
        <ecNumber evidence="3">2.7.13.3</ecNumber>
    </recommendedName>
</protein>
<dbReference type="InterPro" id="IPR000014">
    <property type="entry name" value="PAS"/>
</dbReference>
<evidence type="ECO:0000256" key="1">
    <source>
        <dbReference type="ARBA" id="ARBA00000085"/>
    </source>
</evidence>
<dbReference type="SUPFAM" id="SSF103190">
    <property type="entry name" value="Sensory domain-like"/>
    <property type="match status" value="1"/>
</dbReference>
<dbReference type="InterPro" id="IPR029151">
    <property type="entry name" value="Sensor-like_sf"/>
</dbReference>
<proteinExistence type="predicted"/>
<keyword evidence="9 17" id="KW-0418">Kinase</keyword>
<evidence type="ECO:0000259" key="15">
    <source>
        <dbReference type="PROSITE" id="PS50109"/>
    </source>
</evidence>
<dbReference type="SMART" id="SM00091">
    <property type="entry name" value="PAS"/>
    <property type="match status" value="1"/>
</dbReference>
<dbReference type="SUPFAM" id="SSF55874">
    <property type="entry name" value="ATPase domain of HSP90 chaperone/DNA topoisomerase II/histidine kinase"/>
    <property type="match status" value="1"/>
</dbReference>
<evidence type="ECO:0000256" key="9">
    <source>
        <dbReference type="ARBA" id="ARBA00022777"/>
    </source>
</evidence>
<dbReference type="SUPFAM" id="SSF55785">
    <property type="entry name" value="PYP-like sensor domain (PAS domain)"/>
    <property type="match status" value="1"/>
</dbReference>
<dbReference type="GO" id="GO:0000155">
    <property type="term" value="F:phosphorelay sensor kinase activity"/>
    <property type="evidence" value="ECO:0007669"/>
    <property type="project" value="InterPro"/>
</dbReference>
<evidence type="ECO:0000256" key="8">
    <source>
        <dbReference type="ARBA" id="ARBA00022741"/>
    </source>
</evidence>
<dbReference type="Pfam" id="PF17203">
    <property type="entry name" value="sCache_3_2"/>
    <property type="match status" value="1"/>
</dbReference>
<accession>A0A7C6AGT0</accession>
<name>A0A7C6AGT0_UNCW3</name>
<dbReference type="Gene3D" id="1.10.287.130">
    <property type="match status" value="1"/>
</dbReference>
<dbReference type="InterPro" id="IPR033463">
    <property type="entry name" value="sCache_3"/>
</dbReference>
<comment type="catalytic activity">
    <reaction evidence="1">
        <text>ATP + protein L-histidine = ADP + protein N-phospho-L-histidine.</text>
        <dbReference type="EC" id="2.7.13.3"/>
    </reaction>
</comment>
<evidence type="ECO:0000256" key="5">
    <source>
        <dbReference type="ARBA" id="ARBA00022553"/>
    </source>
</evidence>
<evidence type="ECO:0000256" key="2">
    <source>
        <dbReference type="ARBA" id="ARBA00004651"/>
    </source>
</evidence>
<sequence>MNTKNYLLMAFILLALLGIFLIFSIVNSQRTMLAFFKDEARSFLTLIALAQENSIFAEAELEDKITDNLISIIHYLNETAAEKTVLDKIRQNFNLSSILIYNPSRKSIVIKSGNPYEIDYKGFSSEDKIKYYYFTVLNEKFIRFIYNNGRLIFQIELSAEEIKKFSQEYGIGKILNQMATNPVINYVVLQDLQGIIFATPNVKTMPRIQSDSNLLKVFQNGEEVSRIINFNNKKVLEIVTPFIVEKEIIGLLRIGMNLDDYYQYLNNTYIQLGLLFIILLGAGIAIFTIFIKHQDYQMREQFFSHILGAIDEGVLLVDERGIIKGVNKMFGKITGMEETAILNAEYDKVFNQDPFSIKIVQEIKSLVEEEKEVFQKIVRYTTYPLIDSNKKFVGTISVLYDVTEIRRQEKEQKEKERLSFLGNLVANFAHEIKNPLNGLAIAAQRLQREFPLQNEQYSKLISAISKEIDSMTRILNDFLSLVRPQIKESHEFDLSQLIEEMGVLIREQAKQKNIKFNTDIEKGVVIKGNMEDLRRALMNLLLNAMEAVSAQAGLDSEIGISLKKDRDNITIKVYDNGQGIPASALKKIFEPYFTTKKGGTGLGLFIAHKIINEHNGTIDVQSSKEKGTVFTIVLPLS</sequence>
<evidence type="ECO:0000313" key="17">
    <source>
        <dbReference type="EMBL" id="HHS63259.1"/>
    </source>
</evidence>
<dbReference type="EC" id="2.7.13.3" evidence="3"/>
<dbReference type="SMART" id="SM00387">
    <property type="entry name" value="HATPase_c"/>
    <property type="match status" value="1"/>
</dbReference>
<reference evidence="17" key="1">
    <citation type="journal article" date="2020" name="mSystems">
        <title>Genome- and Community-Level Interaction Insights into Carbon Utilization and Element Cycling Functions of Hydrothermarchaeota in Hydrothermal Sediment.</title>
        <authorList>
            <person name="Zhou Z."/>
            <person name="Liu Y."/>
            <person name="Xu W."/>
            <person name="Pan J."/>
            <person name="Luo Z.H."/>
            <person name="Li M."/>
        </authorList>
    </citation>
    <scope>NUCLEOTIDE SEQUENCE [LARGE SCALE GENOMIC DNA]</scope>
    <source>
        <strain evidence="17">SpSt-783</strain>
    </source>
</reference>
<evidence type="ECO:0000256" key="13">
    <source>
        <dbReference type="ARBA" id="ARBA00023136"/>
    </source>
</evidence>
<dbReference type="PANTHER" id="PTHR43065">
    <property type="entry name" value="SENSOR HISTIDINE KINASE"/>
    <property type="match status" value="1"/>
</dbReference>
<comment type="subcellular location">
    <subcellularLocation>
        <location evidence="2">Cell membrane</location>
        <topology evidence="2">Multi-pass membrane protein</topology>
    </subcellularLocation>
</comment>
<gene>
    <name evidence="17" type="ORF">ENV70_06585</name>
</gene>
<feature type="transmembrane region" description="Helical" evidence="14">
    <location>
        <begin position="6"/>
        <end position="26"/>
    </location>
</feature>
<feature type="transmembrane region" description="Helical" evidence="14">
    <location>
        <begin position="268"/>
        <end position="291"/>
    </location>
</feature>
<keyword evidence="5" id="KW-0597">Phosphoprotein</keyword>
<keyword evidence="12" id="KW-0902">Two-component regulatory system</keyword>
<dbReference type="Gene3D" id="3.30.565.10">
    <property type="entry name" value="Histidine kinase-like ATPase, C-terminal domain"/>
    <property type="match status" value="1"/>
</dbReference>
<evidence type="ECO:0000256" key="10">
    <source>
        <dbReference type="ARBA" id="ARBA00022840"/>
    </source>
</evidence>
<evidence type="ECO:0000256" key="3">
    <source>
        <dbReference type="ARBA" id="ARBA00012438"/>
    </source>
</evidence>
<dbReference type="CDD" id="cd00075">
    <property type="entry name" value="HATPase"/>
    <property type="match status" value="1"/>
</dbReference>
<dbReference type="InterPro" id="IPR003661">
    <property type="entry name" value="HisK_dim/P_dom"/>
</dbReference>
<dbReference type="PROSITE" id="PS50109">
    <property type="entry name" value="HIS_KIN"/>
    <property type="match status" value="1"/>
</dbReference>
<dbReference type="SUPFAM" id="SSF47384">
    <property type="entry name" value="Homodimeric domain of signal transducing histidine kinase"/>
    <property type="match status" value="1"/>
</dbReference>